<reference evidence="2 3" key="1">
    <citation type="journal article" date="2009" name="Int. J. Syst. Evol. Microbiol.">
        <title>Paenibacillus contaminans sp. nov., isolated from a contaminated laboratory plate.</title>
        <authorList>
            <person name="Chou J.H."/>
            <person name="Lee J.H."/>
            <person name="Lin M.C."/>
            <person name="Chang P.S."/>
            <person name="Arun A.B."/>
            <person name="Young C.C."/>
            <person name="Chen W.M."/>
        </authorList>
    </citation>
    <scope>NUCLEOTIDE SEQUENCE [LARGE SCALE GENOMIC DNA]</scope>
    <source>
        <strain evidence="2 3">CKOBP-6</strain>
    </source>
</reference>
<feature type="compositionally biased region" description="Low complexity" evidence="1">
    <location>
        <begin position="73"/>
        <end position="88"/>
    </location>
</feature>
<dbReference type="OrthoDB" id="2614893at2"/>
<comment type="caution">
    <text evidence="2">The sequence shown here is derived from an EMBL/GenBank/DDBJ whole genome shotgun (WGS) entry which is preliminary data.</text>
</comment>
<organism evidence="2 3">
    <name type="scientific">Paenibacillus contaminans</name>
    <dbReference type="NCBI Taxonomy" id="450362"/>
    <lineage>
        <taxon>Bacteria</taxon>
        <taxon>Bacillati</taxon>
        <taxon>Bacillota</taxon>
        <taxon>Bacilli</taxon>
        <taxon>Bacillales</taxon>
        <taxon>Paenibacillaceae</taxon>
        <taxon>Paenibacillus</taxon>
    </lineage>
</organism>
<accession>A0A329MF05</accession>
<feature type="region of interest" description="Disordered" evidence="1">
    <location>
        <begin position="46"/>
        <end position="125"/>
    </location>
</feature>
<dbReference type="AlphaFoldDB" id="A0A329MF05"/>
<name>A0A329MF05_9BACL</name>
<evidence type="ECO:0000313" key="2">
    <source>
        <dbReference type="EMBL" id="RAV18551.1"/>
    </source>
</evidence>
<feature type="compositionally biased region" description="Basic and acidic residues" evidence="1">
    <location>
        <begin position="52"/>
        <end position="69"/>
    </location>
</feature>
<evidence type="ECO:0000313" key="3">
    <source>
        <dbReference type="Proteomes" id="UP000250369"/>
    </source>
</evidence>
<sequence>MKIGAFMIGGLVGATAAVMLSRNNRSKWMMAGLSAAGESMGKMFNQKNWLSGDRESRKWSSGEERHTQNKWDSGSSAQSHTASASSASKENLTEVQDIVDKDPELKKHVTQILSENDPSSKFANH</sequence>
<protein>
    <submittedName>
        <fullName evidence="2">Uncharacterized protein</fullName>
    </submittedName>
</protein>
<feature type="compositionally biased region" description="Polar residues" evidence="1">
    <location>
        <begin position="111"/>
        <end position="125"/>
    </location>
</feature>
<dbReference type="Proteomes" id="UP000250369">
    <property type="component" value="Unassembled WGS sequence"/>
</dbReference>
<feature type="compositionally biased region" description="Basic and acidic residues" evidence="1">
    <location>
        <begin position="98"/>
        <end position="107"/>
    </location>
</feature>
<evidence type="ECO:0000256" key="1">
    <source>
        <dbReference type="SAM" id="MobiDB-lite"/>
    </source>
</evidence>
<gene>
    <name evidence="2" type="ORF">DQG23_24940</name>
</gene>
<dbReference type="EMBL" id="QMFB01000016">
    <property type="protein sequence ID" value="RAV18551.1"/>
    <property type="molecule type" value="Genomic_DNA"/>
</dbReference>
<proteinExistence type="predicted"/>
<keyword evidence="3" id="KW-1185">Reference proteome</keyword>
<dbReference type="RefSeq" id="WP_113033740.1">
    <property type="nucleotide sequence ID" value="NZ_QMFB01000016.1"/>
</dbReference>